<gene>
    <name evidence="1" type="primary">36</name>
    <name evidence="1" type="ORF">SEA_ELLIE_36</name>
</gene>
<dbReference type="KEGG" id="vg:60323629"/>
<evidence type="ECO:0000313" key="2">
    <source>
        <dbReference type="Proteomes" id="UP000515878"/>
    </source>
</evidence>
<evidence type="ECO:0000313" key="1">
    <source>
        <dbReference type="EMBL" id="QNJ58261.1"/>
    </source>
</evidence>
<proteinExistence type="predicted"/>
<accession>A0A7G8LLY9</accession>
<dbReference type="EMBL" id="MT723940">
    <property type="protein sequence ID" value="QNJ58261.1"/>
    <property type="molecule type" value="Genomic_DNA"/>
</dbReference>
<keyword evidence="2" id="KW-1185">Reference proteome</keyword>
<dbReference type="GeneID" id="60323629"/>
<sequence>MIVRKLAAELAAGDLLVNDRVGSPYGRRALDGGPKRVVSVRKGEAVDVMGSMETKPAIFYSLELSSGKPIELFLWPRNEVEVEVAD</sequence>
<dbReference type="Proteomes" id="UP000515878">
    <property type="component" value="Segment"/>
</dbReference>
<organism evidence="1 2">
    <name type="scientific">Mycobacterium phage Ellie</name>
    <dbReference type="NCBI Taxonomy" id="2762405"/>
    <lineage>
        <taxon>Viruses</taxon>
        <taxon>Duplodnaviria</taxon>
        <taxon>Heunggongvirae</taxon>
        <taxon>Uroviricota</taxon>
        <taxon>Caudoviricetes</taxon>
        <taxon>Weiservirinae</taxon>
        <taxon>Amginevirus</taxon>
        <taxon>Amginevirus ellie</taxon>
    </lineage>
</organism>
<dbReference type="RefSeq" id="YP_009952181.1">
    <property type="nucleotide sequence ID" value="NC_051609.1"/>
</dbReference>
<protein>
    <submittedName>
        <fullName evidence="1">Uncharacterized protein</fullName>
    </submittedName>
</protein>
<name>A0A7G8LLY9_9CAUD</name>
<reference evidence="1 2" key="1">
    <citation type="submission" date="2020-07" db="EMBL/GenBank/DDBJ databases">
        <authorList>
            <person name="Pollenz R.S."/>
            <person name="Bancroft C.T."/>
            <person name="Cornely K."/>
            <person name="Smith L.A."/>
            <person name="Fackenthal J.D."/>
            <person name="Perez M.T."/>
            <person name="Gainey M.D."/>
            <person name="Carvell W.N."/>
            <person name="Spence R.D."/>
            <person name="Chalal J."/>
            <person name="Beyer A.R."/>
            <person name="Garlena R.A."/>
            <person name="Russell D.A."/>
            <person name="Pope W.H."/>
            <person name="Jacobs-Sera D."/>
            <person name="Hatfull G.F."/>
        </authorList>
    </citation>
    <scope>NUCLEOTIDE SEQUENCE [LARGE SCALE GENOMIC DNA]</scope>
</reference>